<feature type="region of interest" description="Disordered" evidence="1">
    <location>
        <begin position="110"/>
        <end position="131"/>
    </location>
</feature>
<sequence length="248" mass="28501">MYLHCPSQSKSYPEKSHQIITIGETSQVAKKYHHVQSEGPQIGNQNQAKELDLNFIIKRTIMDNSDHLKGEALEVSIEQFEEYKSEISEEEDNFSSQIFKSCEIQLSNTKNEQPSNNLINSPALSRNNNEGQHLRSKCGVQNDLQVNKAFIPAMHCLQEHEQNLNGFYDNVKNDEIQIGCSSIWEHTSQNKSSPPQQSQASTFAVHNCINLASFKIQRFVYQAQNQEVQQTHFEDLNEDEIPDEREYI</sequence>
<comment type="caution">
    <text evidence="2">The sequence shown here is derived from an EMBL/GenBank/DDBJ whole genome shotgun (WGS) entry which is preliminary data.</text>
</comment>
<evidence type="ECO:0000256" key="1">
    <source>
        <dbReference type="SAM" id="MobiDB-lite"/>
    </source>
</evidence>
<reference evidence="2" key="1">
    <citation type="submission" date="2019-06" db="EMBL/GenBank/DDBJ databases">
        <authorList>
            <person name="Zheng W."/>
        </authorList>
    </citation>
    <scope>NUCLEOTIDE SEQUENCE</scope>
    <source>
        <strain evidence="2">QDHG01</strain>
    </source>
</reference>
<name>A0A8J8SZP4_HALGN</name>
<organism evidence="2 3">
    <name type="scientific">Halteria grandinella</name>
    <dbReference type="NCBI Taxonomy" id="5974"/>
    <lineage>
        <taxon>Eukaryota</taxon>
        <taxon>Sar</taxon>
        <taxon>Alveolata</taxon>
        <taxon>Ciliophora</taxon>
        <taxon>Intramacronucleata</taxon>
        <taxon>Spirotrichea</taxon>
        <taxon>Stichotrichia</taxon>
        <taxon>Sporadotrichida</taxon>
        <taxon>Halteriidae</taxon>
        <taxon>Halteria</taxon>
    </lineage>
</organism>
<dbReference type="Proteomes" id="UP000785679">
    <property type="component" value="Unassembled WGS sequence"/>
</dbReference>
<dbReference type="EMBL" id="RRYP01012934">
    <property type="protein sequence ID" value="TNV76804.1"/>
    <property type="molecule type" value="Genomic_DNA"/>
</dbReference>
<accession>A0A8J8SZP4</accession>
<dbReference type="AlphaFoldDB" id="A0A8J8SZP4"/>
<protein>
    <submittedName>
        <fullName evidence="2">Uncharacterized protein</fullName>
    </submittedName>
</protein>
<proteinExistence type="predicted"/>
<gene>
    <name evidence="2" type="ORF">FGO68_gene3041</name>
</gene>
<keyword evidence="3" id="KW-1185">Reference proteome</keyword>
<evidence type="ECO:0000313" key="3">
    <source>
        <dbReference type="Proteomes" id="UP000785679"/>
    </source>
</evidence>
<evidence type="ECO:0000313" key="2">
    <source>
        <dbReference type="EMBL" id="TNV76804.1"/>
    </source>
</evidence>